<evidence type="ECO:0000313" key="1">
    <source>
        <dbReference type="EMBL" id="GCA65244.1"/>
    </source>
</evidence>
<dbReference type="EMBL" id="BDIP01010350">
    <property type="protein sequence ID" value="GCA65244.1"/>
    <property type="molecule type" value="Genomic_DNA"/>
</dbReference>
<organism evidence="1 2">
    <name type="scientific">Kipferlia bialata</name>
    <dbReference type="NCBI Taxonomy" id="797122"/>
    <lineage>
        <taxon>Eukaryota</taxon>
        <taxon>Metamonada</taxon>
        <taxon>Carpediemonas-like organisms</taxon>
        <taxon>Kipferlia</taxon>
    </lineage>
</organism>
<keyword evidence="2" id="KW-1185">Reference proteome</keyword>
<accession>A0A391NVT2</accession>
<name>A0A391NVT2_9EUKA</name>
<sequence>MLVDQASTTGTDSALLKLVTTRLNAELGTDEATTFRQHCHTFSPLLSGSFHKTAAISYPLLNKVRRREGDVRCL</sequence>
<reference evidence="1 2" key="1">
    <citation type="journal article" date="2018" name="PLoS ONE">
        <title>The draft genome of Kipferlia bialata reveals reductive genome evolution in fornicate parasites.</title>
        <authorList>
            <person name="Tanifuji G."/>
            <person name="Takabayashi S."/>
            <person name="Kume K."/>
            <person name="Takagi M."/>
            <person name="Nakayama T."/>
            <person name="Kamikawa R."/>
            <person name="Inagaki Y."/>
            <person name="Hashimoto T."/>
        </authorList>
    </citation>
    <scope>NUCLEOTIDE SEQUENCE [LARGE SCALE GENOMIC DNA]</scope>
    <source>
        <strain evidence="1">NY0173</strain>
    </source>
</reference>
<evidence type="ECO:0000313" key="2">
    <source>
        <dbReference type="Proteomes" id="UP000265618"/>
    </source>
</evidence>
<comment type="caution">
    <text evidence="1">The sequence shown here is derived from an EMBL/GenBank/DDBJ whole genome shotgun (WGS) entry which is preliminary data.</text>
</comment>
<protein>
    <submittedName>
        <fullName evidence="1">Uncharacterized protein</fullName>
    </submittedName>
</protein>
<dbReference type="AlphaFoldDB" id="A0A391NVT2"/>
<gene>
    <name evidence="1" type="ORF">KIPB_016647</name>
</gene>
<dbReference type="Proteomes" id="UP000265618">
    <property type="component" value="Unassembled WGS sequence"/>
</dbReference>
<proteinExistence type="predicted"/>